<gene>
    <name evidence="2" type="ORF">SAMN04487962_1234</name>
</gene>
<feature type="domain" description="Alpha-L-glutamate ligase-related protein ATP-grasp" evidence="1">
    <location>
        <begin position="77"/>
        <end position="352"/>
    </location>
</feature>
<keyword evidence="3" id="KW-1185">Reference proteome</keyword>
<protein>
    <submittedName>
        <fullName evidence="2">Sugar-transfer associated ATP-grasp</fullName>
    </submittedName>
</protein>
<dbReference type="Pfam" id="PF14397">
    <property type="entry name" value="ATPgrasp_ST"/>
    <property type="match status" value="1"/>
</dbReference>
<dbReference type="OrthoDB" id="6378561at2"/>
<dbReference type="STRING" id="430453.SAMN04487962_1234"/>
<dbReference type="InterPro" id="IPR039523">
    <property type="entry name" value="RimK-rel_E_lig_ATP-grasp"/>
</dbReference>
<proteinExistence type="predicted"/>
<accession>A0A1I0H3I1</accession>
<reference evidence="3" key="1">
    <citation type="submission" date="2016-10" db="EMBL/GenBank/DDBJ databases">
        <authorList>
            <person name="Varghese N."/>
            <person name="Submissions S."/>
        </authorList>
    </citation>
    <scope>NUCLEOTIDE SEQUENCE [LARGE SCALE GENOMIC DNA]</scope>
    <source>
        <strain evidence="3">CGMCC 1.6489</strain>
    </source>
</reference>
<dbReference type="SUPFAM" id="SSF56059">
    <property type="entry name" value="Glutathione synthetase ATP-binding domain-like"/>
    <property type="match status" value="1"/>
</dbReference>
<name>A0A1I0H3I1_9GAMM</name>
<evidence type="ECO:0000313" key="2">
    <source>
        <dbReference type="EMBL" id="SET77386.1"/>
    </source>
</evidence>
<sequence length="394" mass="42893">MGSAARAIKIFQESLGPEYKSAPEIAIDLVRYGSCLKLSPGEYFTYGFHARKTSRPQILSYLTSADHFTAHLPTVNGKKSDILQNKLLFKSKITKFGIHVPETIGYTGPTPISELPFEYITPSSICGLLSSRGISRFIVKPSKGAQGKGVHAVSYFPESIKPFIINSLSLSTGDFFKMLAKSSGKLDQQYILFEELVSGSGDFKNISADCAPSIRVVTLKEPNGKIHVTAASIRLGRKGSVTSNESTGGLVGEVKVEKGVITACKTSSSMDGIFIQLHPDTCSPIAGVQIPYWDEVVALCIRAAAVIPNINSVGWDVLVNNGRPVILEGNSRWGITTEQIFGSGYLSPKTRQILSLYGLRFPDRELPRPFVRNIRTAMFGISHPTIQNKSRHPG</sequence>
<dbReference type="Proteomes" id="UP000198762">
    <property type="component" value="Unassembled WGS sequence"/>
</dbReference>
<dbReference type="RefSeq" id="WP_091854240.1">
    <property type="nucleotide sequence ID" value="NZ_FOHZ01000023.1"/>
</dbReference>
<organism evidence="2 3">
    <name type="scientific">Marinobacter segnicrescens</name>
    <dbReference type="NCBI Taxonomy" id="430453"/>
    <lineage>
        <taxon>Bacteria</taxon>
        <taxon>Pseudomonadati</taxon>
        <taxon>Pseudomonadota</taxon>
        <taxon>Gammaproteobacteria</taxon>
        <taxon>Pseudomonadales</taxon>
        <taxon>Marinobacteraceae</taxon>
        <taxon>Marinobacter</taxon>
    </lineage>
</organism>
<dbReference type="EMBL" id="FOHZ01000023">
    <property type="protein sequence ID" value="SET77386.1"/>
    <property type="molecule type" value="Genomic_DNA"/>
</dbReference>
<evidence type="ECO:0000259" key="1">
    <source>
        <dbReference type="Pfam" id="PF14397"/>
    </source>
</evidence>
<dbReference type="AlphaFoldDB" id="A0A1I0H3I1"/>
<dbReference type="Gene3D" id="3.30.470.20">
    <property type="entry name" value="ATP-grasp fold, B domain"/>
    <property type="match status" value="1"/>
</dbReference>
<evidence type="ECO:0000313" key="3">
    <source>
        <dbReference type="Proteomes" id="UP000198762"/>
    </source>
</evidence>